<gene>
    <name evidence="4" type="ORF">PbJCM13498_40410</name>
</gene>
<dbReference type="PANTHER" id="PTHR30273">
    <property type="entry name" value="PERIPLASMIC SIGNAL SENSOR AND SIGMA FACTOR ACTIVATOR FECR-RELATED"/>
    <property type="match status" value="1"/>
</dbReference>
<evidence type="ECO:0000313" key="4">
    <source>
        <dbReference type="EMBL" id="GET35178.1"/>
    </source>
</evidence>
<evidence type="ECO:0000256" key="1">
    <source>
        <dbReference type="SAM" id="Phobius"/>
    </source>
</evidence>
<dbReference type="FunFam" id="2.60.120.1440:FF:000001">
    <property type="entry name" value="Putative anti-sigma factor"/>
    <property type="match status" value="1"/>
</dbReference>
<dbReference type="PANTHER" id="PTHR30273:SF2">
    <property type="entry name" value="PROTEIN FECR"/>
    <property type="match status" value="1"/>
</dbReference>
<proteinExistence type="predicted"/>
<dbReference type="EMBL" id="BLAX01000001">
    <property type="protein sequence ID" value="GET35178.1"/>
    <property type="molecule type" value="Genomic_DNA"/>
</dbReference>
<evidence type="ECO:0000313" key="5">
    <source>
        <dbReference type="Proteomes" id="UP000391834"/>
    </source>
</evidence>
<dbReference type="InterPro" id="IPR006860">
    <property type="entry name" value="FecR"/>
</dbReference>
<organism evidence="4 5">
    <name type="scientific">Prolixibacter bellariivorans</name>
    <dbReference type="NCBI Taxonomy" id="314319"/>
    <lineage>
        <taxon>Bacteria</taxon>
        <taxon>Pseudomonadati</taxon>
        <taxon>Bacteroidota</taxon>
        <taxon>Bacteroidia</taxon>
        <taxon>Marinilabiliales</taxon>
        <taxon>Prolixibacteraceae</taxon>
        <taxon>Prolixibacter</taxon>
    </lineage>
</organism>
<accession>A0A5M4B5S8</accession>
<dbReference type="InterPro" id="IPR012373">
    <property type="entry name" value="Ferrdict_sens_TM"/>
</dbReference>
<feature type="transmembrane region" description="Helical" evidence="1">
    <location>
        <begin position="83"/>
        <end position="102"/>
    </location>
</feature>
<keyword evidence="1" id="KW-0812">Transmembrane</keyword>
<reference evidence="4 5" key="1">
    <citation type="submission" date="2019-10" db="EMBL/GenBank/DDBJ databases">
        <title>Prolixibacter strains distinguished by the presence of nitrate reductase genes were adept at nitrate-dependent anaerobic corrosion of metallic iron and carbon steel.</title>
        <authorList>
            <person name="Iino T."/>
            <person name="Shono N."/>
            <person name="Ito K."/>
            <person name="Nakamura R."/>
            <person name="Sueoka K."/>
            <person name="Harayama S."/>
            <person name="Ohkuma M."/>
        </authorList>
    </citation>
    <scope>NUCLEOTIDE SEQUENCE [LARGE SCALE GENOMIC DNA]</scope>
    <source>
        <strain evidence="4 5">JCM 13498</strain>
    </source>
</reference>
<dbReference type="RefSeq" id="WP_025864995.1">
    <property type="nucleotide sequence ID" value="NZ_BLAX01000001.1"/>
</dbReference>
<comment type="caution">
    <text evidence="4">The sequence shown here is derived from an EMBL/GenBank/DDBJ whole genome shotgun (WGS) entry which is preliminary data.</text>
</comment>
<dbReference type="Gene3D" id="3.55.50.30">
    <property type="match status" value="1"/>
</dbReference>
<evidence type="ECO:0000259" key="2">
    <source>
        <dbReference type="Pfam" id="PF04773"/>
    </source>
</evidence>
<dbReference type="AlphaFoldDB" id="A0A5M4B5S8"/>
<feature type="domain" description="FecR protein" evidence="2">
    <location>
        <begin position="175"/>
        <end position="268"/>
    </location>
</feature>
<protein>
    <submittedName>
        <fullName evidence="4">Iron dicitrate transporter FecR</fullName>
    </submittedName>
</protein>
<dbReference type="Proteomes" id="UP000391834">
    <property type="component" value="Unassembled WGS sequence"/>
</dbReference>
<keyword evidence="1" id="KW-1133">Transmembrane helix</keyword>
<keyword evidence="1" id="KW-0472">Membrane</keyword>
<dbReference type="Gene3D" id="2.60.120.1440">
    <property type="match status" value="1"/>
</dbReference>
<sequence length="388" mass="44253">MKEKSKIKAEDILMQDGEPSDVLYGKNADESEDEVRERQLARRIYYYLINHSKTSLPNDEKSVLKSQIVDSVNQYRRSRRVRVWSAVAAILIIGFVGVLWYSQVHETPAVVKFAENTSVALPVGDTRLILQNGQEIRIDKKQSKIQYGQNGKDISIDASQKVKQSLESKKIVYNTVVVPYGKRTEITLSDGTNVWLNSGTRLVYPAVFAKNKREVYIDGEAVFEVKHSDVKPFLVNSRDFTVRVMGTVFNVSAYSDDQYSSAVLERGKIELSYKGNSLLHKEKTQLSPGDMAIYNPGKKEISEKRVNPADYLSWRMGYYVFRSERLDNILKKLARYYDVEIKLQNTELGEQTFSGSLDLKKTPEDVLKVIQKTTSLTFSCTKDEIIIN</sequence>
<dbReference type="Pfam" id="PF16344">
    <property type="entry name" value="FecR_C"/>
    <property type="match status" value="1"/>
</dbReference>
<dbReference type="GO" id="GO:0016989">
    <property type="term" value="F:sigma factor antagonist activity"/>
    <property type="evidence" value="ECO:0007669"/>
    <property type="project" value="TreeGrafter"/>
</dbReference>
<dbReference type="Pfam" id="PF04773">
    <property type="entry name" value="FecR"/>
    <property type="match status" value="1"/>
</dbReference>
<dbReference type="InterPro" id="IPR032508">
    <property type="entry name" value="FecR_C"/>
</dbReference>
<keyword evidence="5" id="KW-1185">Reference proteome</keyword>
<dbReference type="OrthoDB" id="1123467at2"/>
<feature type="domain" description="Protein FecR C-terminal" evidence="3">
    <location>
        <begin position="318"/>
        <end position="387"/>
    </location>
</feature>
<name>A0A5M4B5S8_9BACT</name>
<evidence type="ECO:0000259" key="3">
    <source>
        <dbReference type="Pfam" id="PF16344"/>
    </source>
</evidence>